<organism evidence="1">
    <name type="scientific">Podoviridae sp. ctx8L26</name>
    <dbReference type="NCBI Taxonomy" id="2826588"/>
    <lineage>
        <taxon>Viruses</taxon>
        <taxon>Duplodnaviria</taxon>
        <taxon>Heunggongvirae</taxon>
        <taxon>Uroviricota</taxon>
        <taxon>Caudoviricetes</taxon>
    </lineage>
</organism>
<name>A0A8S5MX46_9CAUD</name>
<evidence type="ECO:0000313" key="1">
    <source>
        <dbReference type="EMBL" id="DAD86768.1"/>
    </source>
</evidence>
<dbReference type="EMBL" id="BK015007">
    <property type="protein sequence ID" value="DAD86771.1"/>
    <property type="molecule type" value="Genomic_DNA"/>
</dbReference>
<dbReference type="EMBL" id="BK015007">
    <property type="protein sequence ID" value="DAD86768.1"/>
    <property type="molecule type" value="Genomic_DNA"/>
</dbReference>
<reference evidence="1" key="1">
    <citation type="journal article" date="2021" name="Proc. Natl. Acad. Sci. U.S.A.">
        <title>A Catalog of Tens of Thousands of Viruses from Human Metagenomes Reveals Hidden Associations with Chronic Diseases.</title>
        <authorList>
            <person name="Tisza M.J."/>
            <person name="Buck C.B."/>
        </authorList>
    </citation>
    <scope>NUCLEOTIDE SEQUENCE</scope>
    <source>
        <strain evidence="1">Ctx8L26</strain>
    </source>
</reference>
<sequence length="88" mass="9967">MMVSDEVVAVFPSKFKDGEVRVVYCPHNRIYELRYAALSRSQAGGRRRLVWSTVAFDACDYAQVAHMLVDAMAFADTSLVERGVDYEE</sequence>
<protein>
    <submittedName>
        <fullName evidence="1">Uncharacterized protein</fullName>
    </submittedName>
</protein>
<proteinExistence type="predicted"/>
<accession>A0A8S5MX46</accession>